<dbReference type="InterPro" id="IPR004193">
    <property type="entry name" value="Glyco_hydro_13_N"/>
</dbReference>
<evidence type="ECO:0000313" key="3">
    <source>
        <dbReference type="EMBL" id="MCU6665495.1"/>
    </source>
</evidence>
<dbReference type="Gene3D" id="3.40.50.1820">
    <property type="entry name" value="alpha/beta hydrolase"/>
    <property type="match status" value="1"/>
</dbReference>
<dbReference type="InterPro" id="IPR013783">
    <property type="entry name" value="Ig-like_fold"/>
</dbReference>
<dbReference type="SUPFAM" id="SSF53474">
    <property type="entry name" value="alpha/beta-Hydrolases"/>
    <property type="match status" value="1"/>
</dbReference>
<dbReference type="Proteomes" id="UP001063816">
    <property type="component" value="Unassembled WGS sequence"/>
</dbReference>
<keyword evidence="1" id="KW-0732">Signal</keyword>
<evidence type="ECO:0000256" key="1">
    <source>
        <dbReference type="SAM" id="SignalP"/>
    </source>
</evidence>
<feature type="chain" id="PRO_5039913139" evidence="1">
    <location>
        <begin position="24"/>
        <end position="393"/>
    </location>
</feature>
<reference evidence="3" key="1">
    <citation type="submission" date="2022-05" db="EMBL/GenBank/DDBJ databases">
        <title>Description of a novel species of Leclercia; Leclercia tamurae and the Proposal for a Novel Genus Silvania gen. nov. Containing Two Novel Species Silvania hatchlandensis sp. nov. and Silvania confinis sp. nov. Isolated from the Rhizosphere of Oak.</title>
        <authorList>
            <person name="Maddock D.W."/>
            <person name="Brady C.L."/>
            <person name="Denman S."/>
            <person name="Arnold D."/>
        </authorList>
    </citation>
    <scope>NUCLEOTIDE SEQUENCE</scope>
    <source>
        <strain evidence="3">H19S6</strain>
    </source>
</reference>
<evidence type="ECO:0000259" key="2">
    <source>
        <dbReference type="Pfam" id="PF02922"/>
    </source>
</evidence>
<organism evidence="3 4">
    <name type="scientific">Silvania hatchlandensis</name>
    <dbReference type="NCBI Taxonomy" id="2926469"/>
    <lineage>
        <taxon>Bacteria</taxon>
        <taxon>Pseudomonadati</taxon>
        <taxon>Pseudomonadota</taxon>
        <taxon>Gammaproteobacteria</taxon>
        <taxon>Enterobacterales</taxon>
        <taxon>Enterobacteriaceae</taxon>
        <taxon>Silvania</taxon>
    </lineage>
</organism>
<feature type="signal peptide" evidence="1">
    <location>
        <begin position="1"/>
        <end position="23"/>
    </location>
</feature>
<dbReference type="InterPro" id="IPR014756">
    <property type="entry name" value="Ig_E-set"/>
</dbReference>
<dbReference type="GO" id="GO:0016747">
    <property type="term" value="F:acyltransferase activity, transferring groups other than amino-acyl groups"/>
    <property type="evidence" value="ECO:0007669"/>
    <property type="project" value="TreeGrafter"/>
</dbReference>
<dbReference type="Pfam" id="PF00756">
    <property type="entry name" value="Esterase"/>
    <property type="match status" value="1"/>
</dbReference>
<dbReference type="PANTHER" id="PTHR48098:SF1">
    <property type="entry name" value="DIACYLGLYCEROL ACYLTRANSFERASE_MYCOLYLTRANSFERASE AG85A"/>
    <property type="match status" value="1"/>
</dbReference>
<dbReference type="InterPro" id="IPR029058">
    <property type="entry name" value="AB_hydrolase_fold"/>
</dbReference>
<feature type="domain" description="Glycoside hydrolase family 13 N-terminal" evidence="2">
    <location>
        <begin position="45"/>
        <end position="102"/>
    </location>
</feature>
<dbReference type="InterPro" id="IPR000801">
    <property type="entry name" value="Esterase-like"/>
</dbReference>
<accession>A0A9J6PYW4</accession>
<name>A0A9J6PYW4_9ENTR</name>
<dbReference type="GO" id="GO:0004553">
    <property type="term" value="F:hydrolase activity, hydrolyzing O-glycosyl compounds"/>
    <property type="evidence" value="ECO:0007669"/>
    <property type="project" value="InterPro"/>
</dbReference>
<comment type="caution">
    <text evidence="3">The sequence shown here is derived from an EMBL/GenBank/DDBJ whole genome shotgun (WGS) entry which is preliminary data.</text>
</comment>
<dbReference type="Pfam" id="PF02922">
    <property type="entry name" value="CBM_48"/>
    <property type="match status" value="1"/>
</dbReference>
<dbReference type="CDD" id="cd11294">
    <property type="entry name" value="E_set_Esterase_like_N"/>
    <property type="match status" value="1"/>
</dbReference>
<dbReference type="EMBL" id="JAMGZK010000050">
    <property type="protein sequence ID" value="MCU6665495.1"/>
    <property type="molecule type" value="Genomic_DNA"/>
</dbReference>
<dbReference type="GO" id="GO:0005975">
    <property type="term" value="P:carbohydrate metabolic process"/>
    <property type="evidence" value="ECO:0007669"/>
    <property type="project" value="InterPro"/>
</dbReference>
<dbReference type="SUPFAM" id="SSF81296">
    <property type="entry name" value="E set domains"/>
    <property type="match status" value="1"/>
</dbReference>
<dbReference type="InterPro" id="IPR050583">
    <property type="entry name" value="Mycobacterial_A85_antigen"/>
</dbReference>
<protein>
    <submittedName>
        <fullName evidence="3">Esterase family protein</fullName>
    </submittedName>
</protein>
<dbReference type="Gene3D" id="2.60.40.10">
    <property type="entry name" value="Immunoglobulins"/>
    <property type="match status" value="1"/>
</dbReference>
<dbReference type="AlphaFoldDB" id="A0A9J6PYW4"/>
<gene>
    <name evidence="3" type="ORF">M8014_14205</name>
</gene>
<sequence length="393" mass="43533">MKRIKTRLSLITLCFCISQTAFAADLPAAPDPSRPLSQYVTQVNADKSVTWRYFAPAAKSVSVVVGIPSPENIHPMTKDSAGLWSWQGPAMQPNLYEYFFNVDGVRSIDTGTAMTKPQRQVNTSMVLVPGSILDVNPVPHGELITLTYHSAALKSERQLFVWTPPGYPGQGKPLPVLYFYHGFGDTGRSAIDQGRIAQIMDNLLADGKIEPMLVVVPDTETDATGIVAEEFIPNERRNVFYPLNAQAADRELMNDIIPLISKRFNVRDDADGRALAGLSQGGYQALVSGMNHLEQFGWLATFSGVTTTTVPDAGVSARLNDPKSINKQLRNFTVVVGEKDVVTGKDILGLKQELEKRQIRFDYQEYPGLNHEMDVWRPAYAAFVQKLFKSPRE</sequence>
<evidence type="ECO:0000313" key="4">
    <source>
        <dbReference type="Proteomes" id="UP001063816"/>
    </source>
</evidence>
<proteinExistence type="predicted"/>
<dbReference type="RefSeq" id="WP_271283065.1">
    <property type="nucleotide sequence ID" value="NZ_JAMGZK010000050.1"/>
</dbReference>
<dbReference type="PANTHER" id="PTHR48098">
    <property type="entry name" value="ENTEROCHELIN ESTERASE-RELATED"/>
    <property type="match status" value="1"/>
</dbReference>
<keyword evidence="4" id="KW-1185">Reference proteome</keyword>